<proteinExistence type="predicted"/>
<keyword evidence="2" id="KW-1185">Reference proteome</keyword>
<gene>
    <name evidence="1" type="ORF">OOZ53_23725</name>
</gene>
<comment type="caution">
    <text evidence="1">The sequence shown here is derived from an EMBL/GenBank/DDBJ whole genome shotgun (WGS) entry which is preliminary data.</text>
</comment>
<protein>
    <submittedName>
        <fullName evidence="1">Tetratricopeptide repeat protein</fullName>
    </submittedName>
</protein>
<evidence type="ECO:0000313" key="1">
    <source>
        <dbReference type="EMBL" id="MDA4848388.1"/>
    </source>
</evidence>
<organism evidence="1 2">
    <name type="scientific">Hoeflea poritis</name>
    <dbReference type="NCBI Taxonomy" id="2993659"/>
    <lineage>
        <taxon>Bacteria</taxon>
        <taxon>Pseudomonadati</taxon>
        <taxon>Pseudomonadota</taxon>
        <taxon>Alphaproteobacteria</taxon>
        <taxon>Hyphomicrobiales</taxon>
        <taxon>Rhizobiaceae</taxon>
        <taxon>Hoeflea</taxon>
    </lineage>
</organism>
<dbReference type="EMBL" id="JAPJZH010000022">
    <property type="protein sequence ID" value="MDA4848388.1"/>
    <property type="molecule type" value="Genomic_DNA"/>
</dbReference>
<dbReference type="InterPro" id="IPR011990">
    <property type="entry name" value="TPR-like_helical_dom_sf"/>
</dbReference>
<dbReference type="Gene3D" id="1.25.40.10">
    <property type="entry name" value="Tetratricopeptide repeat domain"/>
    <property type="match status" value="1"/>
</dbReference>
<sequence length="833" mass="93253">MQSNPNSRIPWPEDFTALEGLLLAELGGDSRIFLHRLISEGKSGAHVMVADVTSEKFTGLAILKLDRAQSARRAEALEHERHRRAIEVAPDYAAHYLPKLVCAVTEADKVAALTTIAGRGLEYALPWSACSYGPQLETAVRLSDDLLERWNANYSLEPDMLLPQDLLSQWLDYRIHRESGSRIHDFIESKCSLNASAPTLLFDGDWLPNPLAFAVGLVSLPDTAHLRAIRGNQHGDLHGKNVLVTKQAEIDPNYYLIDLDFYRDDGFLFYDHAMFELDYLLTSREAIRPRHWKTIMQNLRRGSQGPRDAGLVGEDIGILQLVREFRDKPRHWIDRHEPNRLSFLESQYMLARIAAGLAVSHQRRDDVSRALGFLYAAFNLKDYLALHEFDWPRHGPEFAIQNLYEGSYSSVVGAGTEAIGKPQSAAAPGQPLNRPPKRVVAVLPLLCSNDQQALEQIADGVTDGIISDLSRIDWFTTVARSAMRSYRSGDIDPRTAGRELDAHYVACGSVRKVEDNIQVSIRLIETESGNEVWSEKYRFDSGVDDLLTNEDIIANTIAASIDTEVDRNEQDNAMRASSEDPDCWGLVMRARWHMSQMTREDNEAARELALRAVEKMPGYAAPHALLTQIKIRSFFFGWNEWSEGEMEDAVNLARRAVSLDPGSSYAHESLARAYLFARRIAPAVREAETAVSLNPSSSSAHLWLAIAMLWAGKPAEVLPIIELSLKLGKYNQGLVFKLTVKAAAYFALGRLQKAEELMQQAVEVGSGEMIGHLFLAIILSQQGRLEEARQSVRMALEKRPDMNCRKLGVMFSGMKPEFMEPLLERVAALGIPE</sequence>
<dbReference type="PANTHER" id="PTHR12558:SF33">
    <property type="entry name" value="BLL7664 PROTEIN"/>
    <property type="match status" value="1"/>
</dbReference>
<dbReference type="PANTHER" id="PTHR12558">
    <property type="entry name" value="CELL DIVISION CYCLE 16,23,27"/>
    <property type="match status" value="1"/>
</dbReference>
<dbReference type="SUPFAM" id="SSF52964">
    <property type="entry name" value="TolB, N-terminal domain"/>
    <property type="match status" value="1"/>
</dbReference>
<dbReference type="Proteomes" id="UP001148313">
    <property type="component" value="Unassembled WGS sequence"/>
</dbReference>
<dbReference type="InterPro" id="IPR019734">
    <property type="entry name" value="TPR_rpt"/>
</dbReference>
<accession>A0ABT4VUJ7</accession>
<reference evidence="1" key="1">
    <citation type="submission" date="2022-11" db="EMBL/GenBank/DDBJ databases">
        <title>Hoeflea poritis sp. nov., isolated from scleractinian coral Porites lutea.</title>
        <authorList>
            <person name="Zhang G."/>
            <person name="Wei Q."/>
            <person name="Cai L."/>
        </authorList>
    </citation>
    <scope>NUCLEOTIDE SEQUENCE</scope>
    <source>
        <strain evidence="1">E7-10</strain>
    </source>
</reference>
<dbReference type="Pfam" id="PF13432">
    <property type="entry name" value="TPR_16"/>
    <property type="match status" value="2"/>
</dbReference>
<name>A0ABT4VUJ7_9HYPH</name>
<evidence type="ECO:0000313" key="2">
    <source>
        <dbReference type="Proteomes" id="UP001148313"/>
    </source>
</evidence>
<dbReference type="Gene3D" id="3.40.50.10070">
    <property type="entry name" value="TolB, N-terminal domain"/>
    <property type="match status" value="1"/>
</dbReference>
<dbReference type="SMART" id="SM00028">
    <property type="entry name" value="TPR"/>
    <property type="match status" value="3"/>
</dbReference>
<dbReference type="SUPFAM" id="SSF48452">
    <property type="entry name" value="TPR-like"/>
    <property type="match status" value="1"/>
</dbReference>
<dbReference type="RefSeq" id="WP_271092250.1">
    <property type="nucleotide sequence ID" value="NZ_JAPJZH010000022.1"/>
</dbReference>